<comment type="caution">
    <text evidence="2">The sequence shown here is derived from an EMBL/GenBank/DDBJ whole genome shotgun (WGS) entry which is preliminary data.</text>
</comment>
<evidence type="ECO:0000313" key="2">
    <source>
        <dbReference type="EMBL" id="GAA14908.1"/>
    </source>
</evidence>
<accession>F9W248</accession>
<gene>
    <name evidence="2" type="ORF">GOALK_118_00260</name>
</gene>
<dbReference type="EMBL" id="BACI01000118">
    <property type="protein sequence ID" value="GAA14908.1"/>
    <property type="molecule type" value="Genomic_DNA"/>
</dbReference>
<dbReference type="eggNOG" id="COG3396">
    <property type="taxonomic scope" value="Bacteria"/>
</dbReference>
<sequence length="327" mass="36449">MSEDPIDAEFFRPAARESARIARRRSITDRQATAQRFLFEAADEVYDGELDINWDAPPDPDRSWLPPQVVTLHGTSDWERLTTQERIDLSRHELVNLLTLSTYAQNALAMLTFRQIAEDRDLVDDRSRWLLKCVNTQTRNVTMFGRLIDTTGVKPRTRPRLTRRLERLTLLVPAGAVTSTLVLLLESATQDMIALAASDRDVVPHVGQIMTITALSSRRHLEYARSEFEAAVAHRGILLRTVCSILAALLIVCVGRLFVDRQSYQAIGLPAAPARQAARRSPSYRLRMASAFGTAVDIGAEAGLFADPASRALLRAGRAPVPRRRAG</sequence>
<dbReference type="Proteomes" id="UP000003558">
    <property type="component" value="Unassembled WGS sequence"/>
</dbReference>
<dbReference type="Gene3D" id="1.10.620.20">
    <property type="entry name" value="Ribonucleotide Reductase, subunit A"/>
    <property type="match status" value="1"/>
</dbReference>
<organism evidence="2 3">
    <name type="scientific">Gordonia alkanivorans NBRC 16433</name>
    <dbReference type="NCBI Taxonomy" id="1027371"/>
    <lineage>
        <taxon>Bacteria</taxon>
        <taxon>Bacillati</taxon>
        <taxon>Actinomycetota</taxon>
        <taxon>Actinomycetes</taxon>
        <taxon>Mycobacteriales</taxon>
        <taxon>Gordoniaceae</taxon>
        <taxon>Gordonia</taxon>
    </lineage>
</organism>
<feature type="transmembrane region" description="Helical" evidence="1">
    <location>
        <begin position="237"/>
        <end position="259"/>
    </location>
</feature>
<keyword evidence="1" id="KW-1133">Transmembrane helix</keyword>
<reference evidence="2 3" key="1">
    <citation type="submission" date="2011-05" db="EMBL/GenBank/DDBJ databases">
        <title>Whole genome shotgun sequence of Gordonia alkanivorans NBRC 16433.</title>
        <authorList>
            <person name="Hosoyama A."/>
            <person name="Nakamura S."/>
            <person name="Takarada H."/>
            <person name="Tsuchikane K."/>
            <person name="Yamazaki S."/>
            <person name="Fujita N."/>
        </authorList>
    </citation>
    <scope>NUCLEOTIDE SEQUENCE [LARGE SCALE GENOMIC DNA]</scope>
    <source>
        <strain evidence="2 3">NBRC 16433</strain>
    </source>
</reference>
<dbReference type="Pfam" id="PF11583">
    <property type="entry name" value="AurF"/>
    <property type="match status" value="1"/>
</dbReference>
<keyword evidence="1" id="KW-0472">Membrane</keyword>
<name>F9W248_9ACTN</name>
<dbReference type="InterPro" id="IPR012348">
    <property type="entry name" value="RNR-like"/>
</dbReference>
<dbReference type="STRING" id="1027371.GOALK_118_00260"/>
<keyword evidence="1" id="KW-0812">Transmembrane</keyword>
<evidence type="ECO:0000256" key="1">
    <source>
        <dbReference type="SAM" id="Phobius"/>
    </source>
</evidence>
<dbReference type="AlphaFoldDB" id="F9W248"/>
<evidence type="ECO:0000313" key="3">
    <source>
        <dbReference type="Proteomes" id="UP000003558"/>
    </source>
</evidence>
<proteinExistence type="predicted"/>
<dbReference type="GO" id="GO:0016491">
    <property type="term" value="F:oxidoreductase activity"/>
    <property type="evidence" value="ECO:0007669"/>
    <property type="project" value="InterPro"/>
</dbReference>
<dbReference type="InterPro" id="IPR025859">
    <property type="entry name" value="AurF/CmlI"/>
</dbReference>
<dbReference type="RefSeq" id="WP_006360974.1">
    <property type="nucleotide sequence ID" value="NZ_BACI01000118.1"/>
</dbReference>
<protein>
    <submittedName>
        <fullName evidence="2">Uncharacterized protein</fullName>
    </submittedName>
</protein>